<evidence type="ECO:0000313" key="2">
    <source>
        <dbReference type="EMBL" id="BAI60907.1"/>
    </source>
</evidence>
<reference evidence="2 3" key="1">
    <citation type="journal article" date="2007" name="Appl. Environ. Microbiol.">
        <title>Isolation of key methanogens for global methane emission from rice paddy fields: a novel isolate affiliated with the clone cluster rice cluster I.</title>
        <authorList>
            <person name="Sakai S."/>
            <person name="Imachi H."/>
            <person name="Sekiguchi Y."/>
            <person name="Ohashi A."/>
            <person name="Harada H."/>
            <person name="Kamagata Y."/>
        </authorList>
    </citation>
    <scope>NUCLEOTIDE SEQUENCE [LARGE SCALE GENOMIC DNA]</scope>
    <source>
        <strain evidence="3">DSM 17711 / JCM 13418 / NBRC 101707 / SANAE</strain>
    </source>
</reference>
<accession>D1YWT5</accession>
<proteinExistence type="predicted"/>
<evidence type="ECO:0000256" key="1">
    <source>
        <dbReference type="SAM" id="Phobius"/>
    </source>
</evidence>
<organism evidence="2 3">
    <name type="scientific">Methanocella paludicola (strain DSM 17711 / JCM 13418 / NBRC 101707 / SANAE)</name>
    <dbReference type="NCBI Taxonomy" id="304371"/>
    <lineage>
        <taxon>Archaea</taxon>
        <taxon>Methanobacteriati</taxon>
        <taxon>Methanobacteriota</taxon>
        <taxon>Stenosarchaea group</taxon>
        <taxon>Methanomicrobia</taxon>
        <taxon>Methanocellales</taxon>
        <taxon>Methanocellaceae</taxon>
        <taxon>Methanocella</taxon>
    </lineage>
</organism>
<protein>
    <submittedName>
        <fullName evidence="2">Uncharacterized protein</fullName>
    </submittedName>
</protein>
<dbReference type="KEGG" id="mpd:MCP_0835"/>
<name>D1YWT5_METPS</name>
<reference evidence="3" key="3">
    <citation type="journal article" date="2011" name="PLoS ONE">
        <title>Genome sequence of a mesophilic hydrogenotrophic methanogen Methanocella paludicola, the first cultivated representative of the order Methanocellales.</title>
        <authorList>
            <person name="Sakai S."/>
            <person name="Takaki Y."/>
            <person name="Shimamura S."/>
            <person name="Sekine M."/>
            <person name="Tajima T."/>
            <person name="Kosugi H."/>
            <person name="Ichikawa N."/>
            <person name="Tasumi E."/>
            <person name="Hiraki A.T."/>
            <person name="Shimizu A."/>
            <person name="Kato Y."/>
            <person name="Nishiko R."/>
            <person name="Mori K."/>
            <person name="Fujita N."/>
            <person name="Imachi H."/>
            <person name="Takai K."/>
        </authorList>
    </citation>
    <scope>NUCLEOTIDE SEQUENCE [LARGE SCALE GENOMIC DNA]</scope>
    <source>
        <strain evidence="3">DSM 17711 / JCM 13418 / NBRC 101707 / SANAE</strain>
    </source>
</reference>
<evidence type="ECO:0000313" key="3">
    <source>
        <dbReference type="Proteomes" id="UP000001882"/>
    </source>
</evidence>
<sequence length="70" mass="7736">MGFTDYLVNSFRRIALAVVGLILLLIAGSLALSYTLRLISYTIWYLTPIMIAVVAIVGLIFIAYAVLIKE</sequence>
<dbReference type="EMBL" id="AP011532">
    <property type="protein sequence ID" value="BAI60907.1"/>
    <property type="molecule type" value="Genomic_DNA"/>
</dbReference>
<feature type="transmembrane region" description="Helical" evidence="1">
    <location>
        <begin position="43"/>
        <end position="67"/>
    </location>
</feature>
<gene>
    <name evidence="2" type="ordered locus">MCP_0835</name>
</gene>
<keyword evidence="3" id="KW-1185">Reference proteome</keyword>
<dbReference type="AlphaFoldDB" id="D1YWT5"/>
<keyword evidence="1" id="KW-0812">Transmembrane</keyword>
<dbReference type="Proteomes" id="UP000001882">
    <property type="component" value="Chromosome"/>
</dbReference>
<dbReference type="GeneID" id="8680869"/>
<dbReference type="RefSeq" id="WP_012899586.1">
    <property type="nucleotide sequence ID" value="NC_013665.1"/>
</dbReference>
<keyword evidence="1" id="KW-1133">Transmembrane helix</keyword>
<dbReference type="InParanoid" id="D1YWT5"/>
<reference evidence="2 3" key="2">
    <citation type="journal article" date="2008" name="Int. J. Syst. Evol. Microbiol.">
        <title>Methanocella paludicola gen. nov., sp. nov., a methane-producing archaeon, the first isolate of the lineage 'Rice Cluster I', and proposal of the new archaeal order Methanocellales ord. nov.</title>
        <authorList>
            <person name="Sakai S."/>
            <person name="Imachi H."/>
            <person name="Hanada S."/>
            <person name="Ohashi A."/>
            <person name="Harada H."/>
            <person name="Kamagata Y."/>
        </authorList>
    </citation>
    <scope>NUCLEOTIDE SEQUENCE [LARGE SCALE GENOMIC DNA]</scope>
    <source>
        <strain evidence="3">DSM 17711 / JCM 13418 / NBRC 101707 / SANAE</strain>
    </source>
</reference>
<keyword evidence="1" id="KW-0472">Membrane</keyword>